<name>A0A146JX18_9EUKA</name>
<reference evidence="1" key="1">
    <citation type="submission" date="2015-07" db="EMBL/GenBank/DDBJ databases">
        <title>Adaptation to a free-living lifestyle via gene acquisitions in the diplomonad Trepomonas sp. PC1.</title>
        <authorList>
            <person name="Xu F."/>
            <person name="Jerlstrom-Hultqvist J."/>
            <person name="Kolisko M."/>
            <person name="Simpson A.G.B."/>
            <person name="Roger A.J."/>
            <person name="Svard S.G."/>
            <person name="Andersson J.O."/>
        </authorList>
    </citation>
    <scope>NUCLEOTIDE SEQUENCE</scope>
    <source>
        <strain evidence="1">PC1</strain>
    </source>
</reference>
<dbReference type="AlphaFoldDB" id="A0A146JX18"/>
<protein>
    <submittedName>
        <fullName evidence="1">Uncharacterized protein</fullName>
    </submittedName>
</protein>
<gene>
    <name evidence="1" type="ORF">TPC1_31817</name>
</gene>
<proteinExistence type="predicted"/>
<feature type="non-terminal residue" evidence="1">
    <location>
        <position position="1"/>
    </location>
</feature>
<organism evidence="1">
    <name type="scientific">Trepomonas sp. PC1</name>
    <dbReference type="NCBI Taxonomy" id="1076344"/>
    <lineage>
        <taxon>Eukaryota</taxon>
        <taxon>Metamonada</taxon>
        <taxon>Diplomonadida</taxon>
        <taxon>Hexamitidae</taxon>
        <taxon>Hexamitinae</taxon>
        <taxon>Trepomonas</taxon>
    </lineage>
</organism>
<accession>A0A146JX18</accession>
<sequence length="309" mass="36299">NKASLNFFKIPVTQNSLLIMNNHALELIVDGKPAGEPQFFDFETNRLLEPHLYVPVLFNGYYYFLKNNFLFALDNGIVELAELPEPNEDDLFKLFALKNELRVLCNRSIYKIDFSDKFKVSFIKIDKIQQPLQFFQVFDDVFELSFLNGSWNLTSLNDSKKQISFDQKFDVLSFQCFGVLQFESPQNEFLVINLFKTLSKTEIPAEQAQKYSQKAGYPGMFPDDSYFEMIPGFKLKEMQDAVYGQKSENEEQISAYEMADDEEYKVQLEEKVFAFLMKNNTVIKDEFEKKNQKIERKKRMIEDMKVQIQ</sequence>
<evidence type="ECO:0000313" key="1">
    <source>
        <dbReference type="EMBL" id="JAP88688.1"/>
    </source>
</evidence>
<feature type="non-terminal residue" evidence="1">
    <location>
        <position position="309"/>
    </location>
</feature>
<dbReference type="EMBL" id="GDID01007918">
    <property type="protein sequence ID" value="JAP88688.1"/>
    <property type="molecule type" value="Transcribed_RNA"/>
</dbReference>